<dbReference type="Proteomes" id="UP001162060">
    <property type="component" value="Unassembled WGS sequence"/>
</dbReference>
<proteinExistence type="predicted"/>
<dbReference type="EMBL" id="CAKLBY020000070">
    <property type="protein sequence ID" value="CAK7923679.1"/>
    <property type="molecule type" value="Genomic_DNA"/>
</dbReference>
<reference evidence="2" key="1">
    <citation type="submission" date="2024-01" db="EMBL/GenBank/DDBJ databases">
        <authorList>
            <person name="Webb A."/>
        </authorList>
    </citation>
    <scope>NUCLEOTIDE SEQUENCE</scope>
    <source>
        <strain evidence="2">Pm1</strain>
    </source>
</reference>
<dbReference type="AlphaFoldDB" id="A0AAV1TML1"/>
<evidence type="ECO:0000313" key="3">
    <source>
        <dbReference type="Proteomes" id="UP001162060"/>
    </source>
</evidence>
<protein>
    <submittedName>
        <fullName evidence="2">Uncharacterized protein</fullName>
    </submittedName>
</protein>
<comment type="caution">
    <text evidence="2">The sequence shown here is derived from an EMBL/GenBank/DDBJ whole genome shotgun (WGS) entry which is preliminary data.</text>
</comment>
<feature type="region of interest" description="Disordered" evidence="1">
    <location>
        <begin position="63"/>
        <end position="85"/>
    </location>
</feature>
<feature type="region of interest" description="Disordered" evidence="1">
    <location>
        <begin position="1"/>
        <end position="30"/>
    </location>
</feature>
<accession>A0AAV1TML1</accession>
<gene>
    <name evidence="2" type="ORF">PM001_LOCUS8829</name>
</gene>
<organism evidence="2 3">
    <name type="scientific">Peronospora matthiolae</name>
    <dbReference type="NCBI Taxonomy" id="2874970"/>
    <lineage>
        <taxon>Eukaryota</taxon>
        <taxon>Sar</taxon>
        <taxon>Stramenopiles</taxon>
        <taxon>Oomycota</taxon>
        <taxon>Peronosporomycetes</taxon>
        <taxon>Peronosporales</taxon>
        <taxon>Peronosporaceae</taxon>
        <taxon>Peronospora</taxon>
    </lineage>
</organism>
<evidence type="ECO:0000313" key="2">
    <source>
        <dbReference type="EMBL" id="CAK7923679.1"/>
    </source>
</evidence>
<name>A0AAV1TML1_9STRA</name>
<evidence type="ECO:0000256" key="1">
    <source>
        <dbReference type="SAM" id="MobiDB-lite"/>
    </source>
</evidence>
<sequence>MRLQSAVADETKDVNAAGENLPAASSDSDSRVDALRVLGDDDLALIHSSESNGYTDFTKAATTTEPKAATKESSNSVLRSAMSLL</sequence>